<dbReference type="InterPro" id="IPR038731">
    <property type="entry name" value="RgtA/B/C-like"/>
</dbReference>
<keyword evidence="7 8" id="KW-0472">Membrane</keyword>
<keyword evidence="3" id="KW-0328">Glycosyltransferase</keyword>
<dbReference type="GO" id="GO:0005886">
    <property type="term" value="C:plasma membrane"/>
    <property type="evidence" value="ECO:0007669"/>
    <property type="project" value="UniProtKB-SubCell"/>
</dbReference>
<dbReference type="EMBL" id="UINC01007630">
    <property type="protein sequence ID" value="SVA34341.1"/>
    <property type="molecule type" value="Genomic_DNA"/>
</dbReference>
<feature type="domain" description="Glycosyltransferase RgtA/B/C/D-like" evidence="9">
    <location>
        <begin position="58"/>
        <end position="104"/>
    </location>
</feature>
<keyword evidence="4" id="KW-0808">Transferase</keyword>
<comment type="subcellular location">
    <subcellularLocation>
        <location evidence="1">Cell membrane</location>
        <topology evidence="1">Multi-pass membrane protein</topology>
    </subcellularLocation>
</comment>
<dbReference type="InterPro" id="IPR050297">
    <property type="entry name" value="LipidA_mod_glycosyltrf_83"/>
</dbReference>
<evidence type="ECO:0000256" key="6">
    <source>
        <dbReference type="ARBA" id="ARBA00022989"/>
    </source>
</evidence>
<evidence type="ECO:0000256" key="1">
    <source>
        <dbReference type="ARBA" id="ARBA00004651"/>
    </source>
</evidence>
<evidence type="ECO:0000313" key="10">
    <source>
        <dbReference type="EMBL" id="SVA34341.1"/>
    </source>
</evidence>
<protein>
    <recommendedName>
        <fullName evidence="9">Glycosyltransferase RgtA/B/C/D-like domain-containing protein</fullName>
    </recommendedName>
</protein>
<feature type="transmembrane region" description="Helical" evidence="8">
    <location>
        <begin position="68"/>
        <end position="99"/>
    </location>
</feature>
<dbReference type="Pfam" id="PF13231">
    <property type="entry name" value="PMT_2"/>
    <property type="match status" value="1"/>
</dbReference>
<evidence type="ECO:0000256" key="8">
    <source>
        <dbReference type="SAM" id="Phobius"/>
    </source>
</evidence>
<sequence length="106" mass="11852">MIKIKEQNIFLIILLSACLFRIGIYNIVPLFSDTATYARISADIAEGDYWLTGPNASDKPPVYFYVQAFFFALFGVHETVALFSSFIAGLLSVVLVYVISKHLHGE</sequence>
<dbReference type="PANTHER" id="PTHR33908">
    <property type="entry name" value="MANNOSYLTRANSFERASE YKCB-RELATED"/>
    <property type="match status" value="1"/>
</dbReference>
<keyword evidence="5 8" id="KW-0812">Transmembrane</keyword>
<reference evidence="10" key="1">
    <citation type="submission" date="2018-05" db="EMBL/GenBank/DDBJ databases">
        <authorList>
            <person name="Lanie J.A."/>
            <person name="Ng W.-L."/>
            <person name="Kazmierczak K.M."/>
            <person name="Andrzejewski T.M."/>
            <person name="Davidsen T.M."/>
            <person name="Wayne K.J."/>
            <person name="Tettelin H."/>
            <person name="Glass J.I."/>
            <person name="Rusch D."/>
            <person name="Podicherti R."/>
            <person name="Tsui H.-C.T."/>
            <person name="Winkler M.E."/>
        </authorList>
    </citation>
    <scope>NUCLEOTIDE SEQUENCE</scope>
</reference>
<keyword evidence="6 8" id="KW-1133">Transmembrane helix</keyword>
<dbReference type="GO" id="GO:0016763">
    <property type="term" value="F:pentosyltransferase activity"/>
    <property type="evidence" value="ECO:0007669"/>
    <property type="project" value="TreeGrafter"/>
</dbReference>
<dbReference type="GO" id="GO:0008610">
    <property type="term" value="P:lipid biosynthetic process"/>
    <property type="evidence" value="ECO:0007669"/>
    <property type="project" value="UniProtKB-ARBA"/>
</dbReference>
<dbReference type="AlphaFoldDB" id="A0A381V323"/>
<evidence type="ECO:0000256" key="2">
    <source>
        <dbReference type="ARBA" id="ARBA00022475"/>
    </source>
</evidence>
<feature type="transmembrane region" description="Helical" evidence="8">
    <location>
        <begin position="9"/>
        <end position="28"/>
    </location>
</feature>
<organism evidence="10">
    <name type="scientific">marine metagenome</name>
    <dbReference type="NCBI Taxonomy" id="408172"/>
    <lineage>
        <taxon>unclassified sequences</taxon>
        <taxon>metagenomes</taxon>
        <taxon>ecological metagenomes</taxon>
    </lineage>
</organism>
<accession>A0A381V323</accession>
<evidence type="ECO:0000256" key="5">
    <source>
        <dbReference type="ARBA" id="ARBA00022692"/>
    </source>
</evidence>
<name>A0A381V323_9ZZZZ</name>
<evidence type="ECO:0000256" key="3">
    <source>
        <dbReference type="ARBA" id="ARBA00022676"/>
    </source>
</evidence>
<evidence type="ECO:0000256" key="7">
    <source>
        <dbReference type="ARBA" id="ARBA00023136"/>
    </source>
</evidence>
<evidence type="ECO:0000259" key="9">
    <source>
        <dbReference type="Pfam" id="PF13231"/>
    </source>
</evidence>
<keyword evidence="2" id="KW-1003">Cell membrane</keyword>
<dbReference type="PROSITE" id="PS51257">
    <property type="entry name" value="PROKAR_LIPOPROTEIN"/>
    <property type="match status" value="1"/>
</dbReference>
<feature type="non-terminal residue" evidence="10">
    <location>
        <position position="106"/>
    </location>
</feature>
<gene>
    <name evidence="10" type="ORF">METZ01_LOCUS87195</name>
</gene>
<evidence type="ECO:0000256" key="4">
    <source>
        <dbReference type="ARBA" id="ARBA00022679"/>
    </source>
</evidence>
<proteinExistence type="predicted"/>
<dbReference type="PANTHER" id="PTHR33908:SF11">
    <property type="entry name" value="MEMBRANE PROTEIN"/>
    <property type="match status" value="1"/>
</dbReference>